<keyword evidence="2" id="KW-1185">Reference proteome</keyword>
<organism evidence="1 2">
    <name type="scientific">Meloidogyne enterolobii</name>
    <name type="common">Root-knot nematode worm</name>
    <name type="synonym">Meloidogyne mayaguensis</name>
    <dbReference type="NCBI Taxonomy" id="390850"/>
    <lineage>
        <taxon>Eukaryota</taxon>
        <taxon>Metazoa</taxon>
        <taxon>Ecdysozoa</taxon>
        <taxon>Nematoda</taxon>
        <taxon>Chromadorea</taxon>
        <taxon>Rhabditida</taxon>
        <taxon>Tylenchina</taxon>
        <taxon>Tylenchomorpha</taxon>
        <taxon>Tylenchoidea</taxon>
        <taxon>Meloidogynidae</taxon>
        <taxon>Meloidogyninae</taxon>
        <taxon>Meloidogyne</taxon>
    </lineage>
</organism>
<evidence type="ECO:0000313" key="2">
    <source>
        <dbReference type="Proteomes" id="UP001497535"/>
    </source>
</evidence>
<reference evidence="1" key="1">
    <citation type="submission" date="2023-11" db="EMBL/GenBank/DDBJ databases">
        <authorList>
            <person name="Poullet M."/>
        </authorList>
    </citation>
    <scope>NUCLEOTIDE SEQUENCE</scope>
    <source>
        <strain evidence="1">E1834</strain>
    </source>
</reference>
<dbReference type="Proteomes" id="UP001497535">
    <property type="component" value="Unassembled WGS sequence"/>
</dbReference>
<name>A0ACB0ZAE8_MELEN</name>
<proteinExistence type="predicted"/>
<evidence type="ECO:0000313" key="1">
    <source>
        <dbReference type="EMBL" id="CAK5075987.1"/>
    </source>
</evidence>
<sequence length="50" mass="5655">MFELYFSCEFWDTRGINVGLLWVFSLLISNSVFPDGVLGLKLCCGLFGVF</sequence>
<comment type="caution">
    <text evidence="1">The sequence shown here is derived from an EMBL/GenBank/DDBJ whole genome shotgun (WGS) entry which is preliminary data.</text>
</comment>
<protein>
    <submittedName>
        <fullName evidence="1">Uncharacterized protein</fullName>
    </submittedName>
</protein>
<gene>
    <name evidence="1" type="ORF">MENTE1834_LOCUS22822</name>
</gene>
<dbReference type="EMBL" id="CAVMJV010000029">
    <property type="protein sequence ID" value="CAK5075987.1"/>
    <property type="molecule type" value="Genomic_DNA"/>
</dbReference>
<accession>A0ACB0ZAE8</accession>